<accession>A0A2G9CB55</accession>
<dbReference type="EMBL" id="PEOG01000030">
    <property type="protein sequence ID" value="PIM52844.1"/>
    <property type="molecule type" value="Genomic_DNA"/>
</dbReference>
<dbReference type="Proteomes" id="UP000231501">
    <property type="component" value="Unassembled WGS sequence"/>
</dbReference>
<evidence type="ECO:0000313" key="2">
    <source>
        <dbReference type="EMBL" id="PIM52844.1"/>
    </source>
</evidence>
<comment type="caution">
    <text evidence="2">The sequence shown here is derived from an EMBL/GenBank/DDBJ whole genome shotgun (WGS) entry which is preliminary data.</text>
</comment>
<name>A0A2G9CB55_9BURK</name>
<evidence type="ECO:0000256" key="1">
    <source>
        <dbReference type="SAM" id="SignalP"/>
    </source>
</evidence>
<keyword evidence="1" id="KW-0732">Signal</keyword>
<dbReference type="RefSeq" id="WP_099861993.1">
    <property type="nucleotide sequence ID" value="NZ_PEOG01000030.1"/>
</dbReference>
<keyword evidence="3" id="KW-1185">Reference proteome</keyword>
<gene>
    <name evidence="2" type="ORF">CS062_12630</name>
</gene>
<dbReference type="AlphaFoldDB" id="A0A2G9CB55"/>
<proteinExistence type="predicted"/>
<sequence>MPRPHFRQAFQIAALTVQLTTVLLMSGTPAMAQTPAVAGPGAASSAAPGAPCVLLFGQGRNFDPEQPAANRRWDEANSAFNLAVREPLAAAGLPVINLVLPVSAIDLPRNLQGLLAEVQRRGCTRVLETALFADVAQGVLIARLRVYPVLGLLGPQAAGSQPRIGAVAYTQQKEFTLDARVMDRVNPSRLGRVMGEEAMAALVGPRE</sequence>
<dbReference type="OrthoDB" id="8901799at2"/>
<reference evidence="2 3" key="1">
    <citation type="submission" date="2017-11" db="EMBL/GenBank/DDBJ databases">
        <title>Draft genome sequence of Mitsuaria sp. HWN-4.</title>
        <authorList>
            <person name="Gundlapally S.R."/>
        </authorList>
    </citation>
    <scope>NUCLEOTIDE SEQUENCE [LARGE SCALE GENOMIC DNA]</scope>
    <source>
        <strain evidence="2 3">HWN-4</strain>
    </source>
</reference>
<organism evidence="2 3">
    <name type="scientific">Roseateles chitinivorans</name>
    <dbReference type="NCBI Taxonomy" id="2917965"/>
    <lineage>
        <taxon>Bacteria</taxon>
        <taxon>Pseudomonadati</taxon>
        <taxon>Pseudomonadota</taxon>
        <taxon>Betaproteobacteria</taxon>
        <taxon>Burkholderiales</taxon>
        <taxon>Sphaerotilaceae</taxon>
        <taxon>Roseateles</taxon>
    </lineage>
</organism>
<evidence type="ECO:0000313" key="3">
    <source>
        <dbReference type="Proteomes" id="UP000231501"/>
    </source>
</evidence>
<protein>
    <submittedName>
        <fullName evidence="2">Uncharacterized protein</fullName>
    </submittedName>
</protein>
<feature type="chain" id="PRO_5013916780" evidence="1">
    <location>
        <begin position="33"/>
        <end position="207"/>
    </location>
</feature>
<feature type="signal peptide" evidence="1">
    <location>
        <begin position="1"/>
        <end position="32"/>
    </location>
</feature>